<dbReference type="GO" id="GO:0016020">
    <property type="term" value="C:membrane"/>
    <property type="evidence" value="ECO:0007669"/>
    <property type="project" value="UniProtKB-SubCell"/>
</dbReference>
<reference evidence="10 11" key="1">
    <citation type="submission" date="2016-08" db="EMBL/GenBank/DDBJ databases">
        <authorList>
            <person name="Seilhamer J.J."/>
        </authorList>
    </citation>
    <scope>NUCLEOTIDE SEQUENCE [LARGE SCALE GENOMIC DNA]</scope>
    <source>
        <strain evidence="10 11">PH27A</strain>
    </source>
</reference>
<feature type="transmembrane region" description="Helical" evidence="9">
    <location>
        <begin position="252"/>
        <end position="271"/>
    </location>
</feature>
<dbReference type="GO" id="GO:0042371">
    <property type="term" value="P:vitamin K biosynthetic process"/>
    <property type="evidence" value="ECO:0007669"/>
    <property type="project" value="TreeGrafter"/>
</dbReference>
<dbReference type="InterPro" id="IPR000537">
    <property type="entry name" value="UbiA_prenyltransferase"/>
</dbReference>
<evidence type="ECO:0000256" key="6">
    <source>
        <dbReference type="ARBA" id="ARBA00022692"/>
    </source>
</evidence>
<evidence type="ECO:0000313" key="10">
    <source>
        <dbReference type="EMBL" id="ODC03690.1"/>
    </source>
</evidence>
<proteinExistence type="predicted"/>
<evidence type="ECO:0008006" key="12">
    <source>
        <dbReference type="Google" id="ProtNLM"/>
    </source>
</evidence>
<evidence type="ECO:0000256" key="9">
    <source>
        <dbReference type="SAM" id="Phobius"/>
    </source>
</evidence>
<feature type="transmembrane region" description="Helical" evidence="9">
    <location>
        <begin position="283"/>
        <end position="303"/>
    </location>
</feature>
<evidence type="ECO:0000313" key="11">
    <source>
        <dbReference type="Proteomes" id="UP000094291"/>
    </source>
</evidence>
<keyword evidence="6 9" id="KW-0812">Transmembrane</keyword>
<dbReference type="GO" id="GO:0009234">
    <property type="term" value="P:menaquinone biosynthetic process"/>
    <property type="evidence" value="ECO:0007669"/>
    <property type="project" value="UniProtKB-UniPathway"/>
</dbReference>
<gene>
    <name evidence="10" type="ORF">BFW38_09185</name>
</gene>
<feature type="transmembrane region" description="Helical" evidence="9">
    <location>
        <begin position="100"/>
        <end position="120"/>
    </location>
</feature>
<keyword evidence="4" id="KW-1003">Cell membrane</keyword>
<feature type="transmembrane region" description="Helical" evidence="9">
    <location>
        <begin position="180"/>
        <end position="198"/>
    </location>
</feature>
<dbReference type="UniPathway" id="UPA00079"/>
<feature type="transmembrane region" description="Helical" evidence="9">
    <location>
        <begin position="126"/>
        <end position="142"/>
    </location>
</feature>
<keyword evidence="8 9" id="KW-0472">Membrane</keyword>
<evidence type="ECO:0000256" key="7">
    <source>
        <dbReference type="ARBA" id="ARBA00022989"/>
    </source>
</evidence>
<feature type="transmembrane region" description="Helical" evidence="9">
    <location>
        <begin position="228"/>
        <end position="246"/>
    </location>
</feature>
<dbReference type="GO" id="GO:0004659">
    <property type="term" value="F:prenyltransferase activity"/>
    <property type="evidence" value="ECO:0007669"/>
    <property type="project" value="InterPro"/>
</dbReference>
<protein>
    <recommendedName>
        <fullName evidence="12">1,4-dihydroxy-2-naphthoate octaprenyltransferase</fullName>
    </recommendedName>
</protein>
<evidence type="ECO:0000256" key="1">
    <source>
        <dbReference type="ARBA" id="ARBA00004141"/>
    </source>
</evidence>
<organism evidence="10 11">
    <name type="scientific">Terasakiispira papahanaumokuakeensis</name>
    <dbReference type="NCBI Taxonomy" id="197479"/>
    <lineage>
        <taxon>Bacteria</taxon>
        <taxon>Pseudomonadati</taxon>
        <taxon>Pseudomonadota</taxon>
        <taxon>Gammaproteobacteria</taxon>
        <taxon>Oceanospirillales</taxon>
        <taxon>Terasakiispira</taxon>
    </lineage>
</organism>
<dbReference type="OrthoDB" id="9767568at2"/>
<comment type="pathway">
    <text evidence="2">Quinol/quinone metabolism; menaquinone biosynthesis.</text>
</comment>
<keyword evidence="7 9" id="KW-1133">Transmembrane helix</keyword>
<evidence type="ECO:0000256" key="3">
    <source>
        <dbReference type="ARBA" id="ARBA00022428"/>
    </source>
</evidence>
<dbReference type="Pfam" id="PF01040">
    <property type="entry name" value="UbiA"/>
    <property type="match status" value="1"/>
</dbReference>
<feature type="transmembrane region" description="Helical" evidence="9">
    <location>
        <begin position="26"/>
        <end position="45"/>
    </location>
</feature>
<dbReference type="AlphaFoldDB" id="A0A1E2V9J9"/>
<dbReference type="Proteomes" id="UP000094291">
    <property type="component" value="Unassembled WGS sequence"/>
</dbReference>
<feature type="transmembrane region" description="Helical" evidence="9">
    <location>
        <begin position="154"/>
        <end position="174"/>
    </location>
</feature>
<evidence type="ECO:0000256" key="8">
    <source>
        <dbReference type="ARBA" id="ARBA00023136"/>
    </source>
</evidence>
<name>A0A1E2V9J9_9GAMM</name>
<accession>A0A1E2V9J9</accession>
<dbReference type="EMBL" id="MDTQ01000001">
    <property type="protein sequence ID" value="ODC03690.1"/>
    <property type="molecule type" value="Genomic_DNA"/>
</dbReference>
<comment type="caution">
    <text evidence="10">The sequence shown here is derived from an EMBL/GenBank/DDBJ whole genome shotgun (WGS) entry which is preliminary data.</text>
</comment>
<dbReference type="PANTHER" id="PTHR13929">
    <property type="entry name" value="1,4-DIHYDROXY-2-NAPHTHOATE OCTAPRENYLTRANSFERASE"/>
    <property type="match status" value="1"/>
</dbReference>
<dbReference type="InterPro" id="IPR026046">
    <property type="entry name" value="UBIAD1"/>
</dbReference>
<keyword evidence="5" id="KW-0808">Transferase</keyword>
<dbReference type="Gene3D" id="1.10.357.140">
    <property type="entry name" value="UbiA prenyltransferase"/>
    <property type="match status" value="1"/>
</dbReference>
<evidence type="ECO:0000256" key="4">
    <source>
        <dbReference type="ARBA" id="ARBA00022475"/>
    </source>
</evidence>
<sequence length="305" mass="33527">MSSTATELAPQWSTDKYSFKRALRPFSLVVALISCGLGLLLGWAFHPEPFWPALVAMMASLLLQAGVNLINDYGDREQLDSRFPQVTHDEKTRLAQTIQYNYYIGLVCIVVGALLGIGLVMVSGPWLVWIGLCGVLGALGYAQDPLDLKGRGLGLVAVFWLTGILMVEGAYYVMAGHLSLHVLWLSLPISCLMSLLLLSNELRDSEYDAIEGQKTLTVRIGRPRAITLYKALSLLPFVIMLLLWALGEAPYGWLTCLALFLIPNLWGYLTLPAGQRQGLPPRTGRLMASFGLLQMGSVVLSTWTI</sequence>
<dbReference type="RefSeq" id="WP_068998116.1">
    <property type="nucleotide sequence ID" value="NZ_MDTQ01000001.1"/>
</dbReference>
<keyword evidence="11" id="KW-1185">Reference proteome</keyword>
<dbReference type="PANTHER" id="PTHR13929:SF0">
    <property type="entry name" value="UBIA PRENYLTRANSFERASE DOMAIN-CONTAINING PROTEIN 1"/>
    <property type="match status" value="1"/>
</dbReference>
<evidence type="ECO:0000256" key="2">
    <source>
        <dbReference type="ARBA" id="ARBA00004863"/>
    </source>
</evidence>
<feature type="transmembrane region" description="Helical" evidence="9">
    <location>
        <begin position="51"/>
        <end position="70"/>
    </location>
</feature>
<dbReference type="CDD" id="cd13962">
    <property type="entry name" value="PT_UbiA_UBIAD1"/>
    <property type="match status" value="1"/>
</dbReference>
<keyword evidence="3" id="KW-0474">Menaquinone biosynthesis</keyword>
<dbReference type="InterPro" id="IPR044878">
    <property type="entry name" value="UbiA_sf"/>
</dbReference>
<comment type="subcellular location">
    <subcellularLocation>
        <location evidence="1">Membrane</location>
        <topology evidence="1">Multi-pass membrane protein</topology>
    </subcellularLocation>
</comment>
<dbReference type="STRING" id="197479.BFW38_09185"/>
<evidence type="ECO:0000256" key="5">
    <source>
        <dbReference type="ARBA" id="ARBA00022679"/>
    </source>
</evidence>
<dbReference type="PIRSF" id="PIRSF005355">
    <property type="entry name" value="UBIAD1"/>
    <property type="match status" value="1"/>
</dbReference>